<dbReference type="Proteomes" id="UP000265663">
    <property type="component" value="Unassembled WGS sequence"/>
</dbReference>
<feature type="domain" description="Heterokaryon incompatibility" evidence="2">
    <location>
        <begin position="26"/>
        <end position="110"/>
    </location>
</feature>
<dbReference type="Pfam" id="PF00931">
    <property type="entry name" value="NB-ARC"/>
    <property type="match status" value="1"/>
</dbReference>
<dbReference type="SUPFAM" id="SSF52540">
    <property type="entry name" value="P-loop containing nucleoside triphosphate hydrolases"/>
    <property type="match status" value="1"/>
</dbReference>
<dbReference type="OrthoDB" id="1658288at2759"/>
<feature type="domain" description="NB-ARC" evidence="1">
    <location>
        <begin position="276"/>
        <end position="445"/>
    </location>
</feature>
<evidence type="ECO:0000259" key="1">
    <source>
        <dbReference type="Pfam" id="PF00931"/>
    </source>
</evidence>
<dbReference type="PANTHER" id="PTHR10622">
    <property type="entry name" value="HET DOMAIN-CONTAINING PROTEIN"/>
    <property type="match status" value="1"/>
</dbReference>
<dbReference type="Pfam" id="PF13424">
    <property type="entry name" value="TPR_12"/>
    <property type="match status" value="3"/>
</dbReference>
<proteinExistence type="predicted"/>
<dbReference type="InterPro" id="IPR011990">
    <property type="entry name" value="TPR-like_helical_dom_sf"/>
</dbReference>
<evidence type="ECO:0000313" key="4">
    <source>
        <dbReference type="Proteomes" id="UP000265663"/>
    </source>
</evidence>
<dbReference type="Gene3D" id="3.40.50.300">
    <property type="entry name" value="P-loop containing nucleotide triphosphate hydrolases"/>
    <property type="match status" value="1"/>
</dbReference>
<dbReference type="PANTHER" id="PTHR10622:SF11">
    <property type="entry name" value="HET-DOMAIN-CONTAINING PROTEIN"/>
    <property type="match status" value="1"/>
</dbReference>
<dbReference type="InterPro" id="IPR002182">
    <property type="entry name" value="NB-ARC"/>
</dbReference>
<dbReference type="GO" id="GO:0043531">
    <property type="term" value="F:ADP binding"/>
    <property type="evidence" value="ECO:0007669"/>
    <property type="project" value="InterPro"/>
</dbReference>
<gene>
    <name evidence="3" type="ORF">GMOD_00010191</name>
</gene>
<organism evidence="3 4">
    <name type="scientific">Pyrenophora seminiperda CCB06</name>
    <dbReference type="NCBI Taxonomy" id="1302712"/>
    <lineage>
        <taxon>Eukaryota</taxon>
        <taxon>Fungi</taxon>
        <taxon>Dikarya</taxon>
        <taxon>Ascomycota</taxon>
        <taxon>Pezizomycotina</taxon>
        <taxon>Dothideomycetes</taxon>
        <taxon>Pleosporomycetidae</taxon>
        <taxon>Pleosporales</taxon>
        <taxon>Pleosporineae</taxon>
        <taxon>Pleosporaceae</taxon>
        <taxon>Pyrenophora</taxon>
    </lineage>
</organism>
<dbReference type="EMBL" id="KE747822">
    <property type="protein sequence ID" value="RMZ69775.1"/>
    <property type="molecule type" value="Genomic_DNA"/>
</dbReference>
<keyword evidence="4" id="KW-1185">Reference proteome</keyword>
<reference evidence="3 4" key="1">
    <citation type="journal article" date="2014" name="PLoS ONE">
        <title>De novo Genome Assembly of the Fungal Plant Pathogen Pyrenophora semeniperda.</title>
        <authorList>
            <person name="Soliai M.M."/>
            <person name="Meyer S.E."/>
            <person name="Udall J.A."/>
            <person name="Elzinga D.E."/>
            <person name="Hermansen R.A."/>
            <person name="Bodily P.M."/>
            <person name="Hart A.A."/>
            <person name="Coleman C.E."/>
        </authorList>
    </citation>
    <scope>NUCLEOTIDE SEQUENCE [LARGE SCALE GENOMIC DNA]</scope>
    <source>
        <strain evidence="3 4">CCB06</strain>
        <tissue evidence="3">Mycelium</tissue>
    </source>
</reference>
<dbReference type="Pfam" id="PF13374">
    <property type="entry name" value="TPR_10"/>
    <property type="match status" value="1"/>
</dbReference>
<accession>A0A3M7M5I1</accession>
<evidence type="ECO:0000313" key="3">
    <source>
        <dbReference type="EMBL" id="RMZ69775.1"/>
    </source>
</evidence>
<dbReference type="SUPFAM" id="SSF48452">
    <property type="entry name" value="TPR-like"/>
    <property type="match status" value="2"/>
</dbReference>
<dbReference type="InterPro" id="IPR027417">
    <property type="entry name" value="P-loop_NTPase"/>
</dbReference>
<dbReference type="Pfam" id="PF06985">
    <property type="entry name" value="HET"/>
    <property type="match status" value="1"/>
</dbReference>
<dbReference type="Gene3D" id="1.25.40.10">
    <property type="entry name" value="Tetratricopeptide repeat domain"/>
    <property type="match status" value="2"/>
</dbReference>
<dbReference type="AlphaFoldDB" id="A0A3M7M5I1"/>
<evidence type="ECO:0000259" key="2">
    <source>
        <dbReference type="Pfam" id="PF06985"/>
    </source>
</evidence>
<name>A0A3M7M5I1_9PLEO</name>
<sequence length="985" mass="112739">MRLLKCNPASGSFELTSFNDDVTPPYAILSHTWTDGQEVTYDELLTGTGTEKEGYAKIRFCSNRAAADGLEYFWVDTCCINKTSSVELSTAINSMFRWYQRAAKCYVYLTDVLGPTDVTTPEASYMLWKEAFKCSRWFTRGWTLQELLAPTSVEFFSQDGKRLGSRKSLEKEIHDVTRISVRALKGQRLAEFSVEERMSWAAKRTTTIQEDKVYCLLGIFGVFLPLIYGEGEEYATVRLEEEIQKRQQGRGNVHVQGTTASLSLPFPRNELFVGRETQLQSIGKTLFSLDKHQRMTLHGIGGCGKSELALELAYRALAKRTRQFVFWVSALSRESFELAYREIGIRLRIPEISNDNADVKRLVEKTLSSGKLGSWLMIVDNADDLKTMLQVGDDAAPLTDFIPRSNEGSVLFITRQKETANDLTQRRVYQLEEMGKYEAKQLLSWRTTRQALLYNEVAVDELLETLTCLPLAIVQAAAYINQNNMSVSEYVSLLQNTGRKSKLFGKQSNDSGKYRAMPSTIAKTWYISFRQIRKQDALAAEYLSFMACVHRIGIPQSLLPPGGSVGQQTEAIKTLTEYGFITKRQQTVSRFEKEGLFDMPRFLHMALIWWLERHDLRATWADKVVARVKELVPNDRLEKREVWDAYLPHAMYVATLVDVVDGATRASLLEHVGRWQRRLGRYAQAETVYKVAFSLRIEEQGLKHTKTMDCMTHLSWTMECQDKNKEAEAMNRQMLARLEKELGPEHPSTLVCMQNVAHGLGNQKKYKEAEEMHRHTVKLMEKVLGPQDPDTLRGLRALSHVLIRQGRYNEVEVMERENVIRHKKAYGSEHIDTIRSLEHLQSALHHQDRYKEAEEICRQALVLSKKLLGPEHSLTLSILSGLSMIFYNQEKNKEAEEIFRPLLMMRKKLLGLEHPTTLLCMRRRASVLAELDRVDESLLLYQEAIAGYTKTLGKDHPDTVTCQRGYDRLCAKQKKRRSRAASSST</sequence>
<dbReference type="InterPro" id="IPR010730">
    <property type="entry name" value="HET"/>
</dbReference>
<protein>
    <submittedName>
        <fullName evidence="3">Kinesin light chain 1</fullName>
    </submittedName>
</protein>